<gene>
    <name evidence="1" type="ORF">PAUR_a2222</name>
</gene>
<evidence type="ECO:0000313" key="1">
    <source>
        <dbReference type="EMBL" id="MBE0368589.1"/>
    </source>
</evidence>
<dbReference type="InterPro" id="IPR011972">
    <property type="entry name" value="CHP02285"/>
</dbReference>
<proteinExistence type="predicted"/>
<dbReference type="Proteomes" id="UP000615755">
    <property type="component" value="Unassembled WGS sequence"/>
</dbReference>
<evidence type="ECO:0000313" key="2">
    <source>
        <dbReference type="Proteomes" id="UP000615755"/>
    </source>
</evidence>
<evidence type="ECO:0008006" key="3">
    <source>
        <dbReference type="Google" id="ProtNLM"/>
    </source>
</evidence>
<comment type="caution">
    <text evidence="1">The sequence shown here is derived from an EMBL/GenBank/DDBJ whole genome shotgun (WGS) entry which is preliminary data.</text>
</comment>
<accession>A0ABR9EC99</accession>
<name>A0ABR9EC99_9GAMM</name>
<keyword evidence="2" id="KW-1185">Reference proteome</keyword>
<dbReference type="NCBIfam" id="TIGR02285">
    <property type="entry name" value="TIGR02285 family protein"/>
    <property type="match status" value="1"/>
</dbReference>
<organism evidence="1 2">
    <name type="scientific">Pseudoalteromonas aurantia 208</name>
    <dbReference type="NCBI Taxonomy" id="1314867"/>
    <lineage>
        <taxon>Bacteria</taxon>
        <taxon>Pseudomonadati</taxon>
        <taxon>Pseudomonadota</taxon>
        <taxon>Gammaproteobacteria</taxon>
        <taxon>Alteromonadales</taxon>
        <taxon>Pseudoalteromonadaceae</taxon>
        <taxon>Pseudoalteromonas</taxon>
    </lineage>
</organism>
<reference evidence="1 2" key="1">
    <citation type="submission" date="2015-03" db="EMBL/GenBank/DDBJ databases">
        <title>Genome sequence of Pseudoalteromonas aurantia.</title>
        <authorList>
            <person name="Xie B.-B."/>
            <person name="Rong J.-C."/>
            <person name="Qin Q.-L."/>
            <person name="Zhang Y.-Z."/>
        </authorList>
    </citation>
    <scope>NUCLEOTIDE SEQUENCE [LARGE SCALE GENOMIC DNA]</scope>
    <source>
        <strain evidence="1 2">208</strain>
    </source>
</reference>
<dbReference type="SUPFAM" id="SSF53850">
    <property type="entry name" value="Periplasmic binding protein-like II"/>
    <property type="match status" value="1"/>
</dbReference>
<dbReference type="Gene3D" id="3.40.190.10">
    <property type="entry name" value="Periplasmic binding protein-like II"/>
    <property type="match status" value="2"/>
</dbReference>
<sequence>MFVNFFPGFYYSKFTKLLIFKNLFLLHLFYVKQFSDEALRTIAIIILCWVCTTNANTINWIKLDFAPYYILNGELQGAGRDEQIISLLQTAMPNYQFVSDVLPASRAIHELSNPSKTRCIVSLYKTKKRQQFIQFTDHYSTIGLSPSMSLRKDTIKALNLKPGQKVSLIDLLKEHKLTVGVALNRSFGKKIDTILSELPSEQLLLRPGKDPLKSLTYMLLKQRLDIIIGYPSEHYHLQTTLKDKDQLAQLIIAETNAITHGYVGCTKNSAGAQLVSHLNIALKHLYANQKFNEVMLKWLPNELKAQLNSHLH</sequence>
<protein>
    <recommendedName>
        <fullName evidence="3">Solute-binding protein family 3/N-terminal domain-containing protein</fullName>
    </recommendedName>
</protein>
<dbReference type="EMBL" id="AQGV01000012">
    <property type="protein sequence ID" value="MBE0368589.1"/>
    <property type="molecule type" value="Genomic_DNA"/>
</dbReference>